<organism evidence="2">
    <name type="scientific">Clostridioides difficile</name>
    <name type="common">Peptoclostridium difficile</name>
    <dbReference type="NCBI Taxonomy" id="1496"/>
    <lineage>
        <taxon>Bacteria</taxon>
        <taxon>Bacillati</taxon>
        <taxon>Bacillota</taxon>
        <taxon>Clostridia</taxon>
        <taxon>Peptostreptococcales</taxon>
        <taxon>Peptostreptococcaceae</taxon>
        <taxon>Clostridioides</taxon>
    </lineage>
</organism>
<dbReference type="Gene3D" id="3.30.2350.10">
    <property type="entry name" value="Pseudouridine synthase"/>
    <property type="match status" value="1"/>
</dbReference>
<sequence length="53" mass="6146">MVFAKTSKAASRLSEQVRSKTFKKTYLAVVHGKIKSNSDILKDFYIKIKKLIW</sequence>
<dbReference type="Pfam" id="PF00849">
    <property type="entry name" value="PseudoU_synth_2"/>
    <property type="match status" value="1"/>
</dbReference>
<evidence type="ECO:0000313" key="2">
    <source>
        <dbReference type="EMBL" id="SUY83407.1"/>
    </source>
</evidence>
<dbReference type="InterPro" id="IPR006145">
    <property type="entry name" value="PsdUridine_synth_RsuA/RluA"/>
</dbReference>
<dbReference type="GO" id="GO:0003723">
    <property type="term" value="F:RNA binding"/>
    <property type="evidence" value="ECO:0007669"/>
    <property type="project" value="InterPro"/>
</dbReference>
<dbReference type="GO" id="GO:0140098">
    <property type="term" value="F:catalytic activity, acting on RNA"/>
    <property type="evidence" value="ECO:0007669"/>
    <property type="project" value="UniProtKB-ARBA"/>
</dbReference>
<name>A0A381KL84_CLODI</name>
<dbReference type="AlphaFoldDB" id="A0A381KL84"/>
<evidence type="ECO:0000259" key="1">
    <source>
        <dbReference type="Pfam" id="PF00849"/>
    </source>
</evidence>
<dbReference type="GO" id="GO:0009982">
    <property type="term" value="F:pseudouridine synthase activity"/>
    <property type="evidence" value="ECO:0007669"/>
    <property type="project" value="InterPro"/>
</dbReference>
<accession>A0A381KL84</accession>
<dbReference type="GO" id="GO:0006396">
    <property type="term" value="P:RNA processing"/>
    <property type="evidence" value="ECO:0007669"/>
    <property type="project" value="UniProtKB-ARBA"/>
</dbReference>
<dbReference type="GO" id="GO:0001522">
    <property type="term" value="P:pseudouridine synthesis"/>
    <property type="evidence" value="ECO:0007669"/>
    <property type="project" value="InterPro"/>
</dbReference>
<dbReference type="SUPFAM" id="SSF55120">
    <property type="entry name" value="Pseudouridine synthase"/>
    <property type="match status" value="1"/>
</dbReference>
<feature type="domain" description="Pseudouridine synthase RsuA/RluA-like" evidence="1">
    <location>
        <begin position="1"/>
        <end position="44"/>
    </location>
</feature>
<dbReference type="EMBL" id="UFWD01000002">
    <property type="protein sequence ID" value="SUY83407.1"/>
    <property type="molecule type" value="Genomic_DNA"/>
</dbReference>
<reference evidence="2" key="1">
    <citation type="submission" date="2018-06" db="EMBL/GenBank/DDBJ databases">
        <authorList>
            <consortium name="Pathogen Informatics"/>
            <person name="Doyle S."/>
        </authorList>
    </citation>
    <scope>NUCLEOTIDE SEQUENCE</scope>
    <source>
        <strain evidence="2">NCTC13307</strain>
    </source>
</reference>
<proteinExistence type="predicted"/>
<protein>
    <submittedName>
        <fullName evidence="2">Pseudouridylate synthase</fullName>
    </submittedName>
</protein>
<gene>
    <name evidence="2" type="ORF">NCTC13307_04530</name>
</gene>
<dbReference type="InterPro" id="IPR020103">
    <property type="entry name" value="PsdUridine_synth_cat_dom_sf"/>
</dbReference>